<dbReference type="Pfam" id="PF03845">
    <property type="entry name" value="Spore_permease"/>
    <property type="match status" value="1"/>
</dbReference>
<name>A0A850EH86_9BACL</name>
<feature type="transmembrane region" description="Helical" evidence="8">
    <location>
        <begin position="335"/>
        <end position="355"/>
    </location>
</feature>
<comment type="caution">
    <text evidence="9">The sequence shown here is derived from an EMBL/GenBank/DDBJ whole genome shotgun (WGS) entry which is preliminary data.</text>
</comment>
<reference evidence="9" key="1">
    <citation type="submission" date="2020-06" db="EMBL/GenBank/DDBJ databases">
        <title>Paenibacillus sp. nov., isolated from soil.</title>
        <authorList>
            <person name="Seo Y.L."/>
        </authorList>
    </citation>
    <scope>NUCLEOTIDE SEQUENCE [LARGE SCALE GENOMIC DNA]</scope>
    <source>
        <strain evidence="9">JW14</strain>
    </source>
</reference>
<evidence type="ECO:0000313" key="9">
    <source>
        <dbReference type="EMBL" id="NUU60485.1"/>
    </source>
</evidence>
<evidence type="ECO:0000256" key="4">
    <source>
        <dbReference type="ARBA" id="ARBA00022544"/>
    </source>
</evidence>
<organism evidence="9 10">
    <name type="scientific">Paenibacillus agri</name>
    <dbReference type="NCBI Taxonomy" id="2744309"/>
    <lineage>
        <taxon>Bacteria</taxon>
        <taxon>Bacillati</taxon>
        <taxon>Bacillota</taxon>
        <taxon>Bacilli</taxon>
        <taxon>Bacillales</taxon>
        <taxon>Paenibacillaceae</taxon>
        <taxon>Paenibacillus</taxon>
    </lineage>
</organism>
<feature type="transmembrane region" description="Helical" evidence="8">
    <location>
        <begin position="12"/>
        <end position="34"/>
    </location>
</feature>
<feature type="transmembrane region" description="Helical" evidence="8">
    <location>
        <begin position="81"/>
        <end position="100"/>
    </location>
</feature>
<dbReference type="EMBL" id="JABWCS010000201">
    <property type="protein sequence ID" value="NUU60485.1"/>
    <property type="molecule type" value="Genomic_DNA"/>
</dbReference>
<gene>
    <name evidence="9" type="ORF">HPT30_09035</name>
</gene>
<feature type="transmembrane region" description="Helical" evidence="8">
    <location>
        <begin position="146"/>
        <end position="166"/>
    </location>
</feature>
<feature type="transmembrane region" description="Helical" evidence="8">
    <location>
        <begin position="40"/>
        <end position="60"/>
    </location>
</feature>
<dbReference type="PANTHER" id="PTHR34975:SF2">
    <property type="entry name" value="SPORE GERMINATION PROTEIN A2"/>
    <property type="match status" value="1"/>
</dbReference>
<evidence type="ECO:0000256" key="2">
    <source>
        <dbReference type="ARBA" id="ARBA00007998"/>
    </source>
</evidence>
<feature type="transmembrane region" description="Helical" evidence="8">
    <location>
        <begin position="303"/>
        <end position="320"/>
    </location>
</feature>
<feature type="transmembrane region" description="Helical" evidence="8">
    <location>
        <begin position="112"/>
        <end position="134"/>
    </location>
</feature>
<feature type="transmembrane region" description="Helical" evidence="8">
    <location>
        <begin position="270"/>
        <end position="291"/>
    </location>
</feature>
<evidence type="ECO:0000256" key="8">
    <source>
        <dbReference type="SAM" id="Phobius"/>
    </source>
</evidence>
<feature type="transmembrane region" description="Helical" evidence="8">
    <location>
        <begin position="216"/>
        <end position="240"/>
    </location>
</feature>
<evidence type="ECO:0000256" key="5">
    <source>
        <dbReference type="ARBA" id="ARBA00022692"/>
    </source>
</evidence>
<evidence type="ECO:0000256" key="6">
    <source>
        <dbReference type="ARBA" id="ARBA00022989"/>
    </source>
</evidence>
<sequence length="368" mass="41724">MEKSKLTVWQFFVLTLSFLIGTSFFFTPGGLIAAAKQDAWIVPLWAGTAGILAALVWLHLSKLHAGLSIVQICIKVAGRPIGGFFALLYIFYFIQLAAFITRNLGDFMKQALMPLTPLTVFHVMFLFVTGYAVFKGIETIARSSELLFLIMAATFIFVLCLALLEWDWGRFQGIFRMDVWKTMKETSSIFGFPFMEGVIFLMLFPFVQSKKVKSSFILAYAVATILLSFSTFITIGVLGVTRASHDTYPFFVIVQEIHIGTFFEHLESTMALILLVAIFIKLSIAYYCSVLGICQLFKIKNRFWITIALILLISGLAMGYDNVVENIEFSKKYDFAYTILYSMVLPCLLLLVTWIRRIRNKRTEEPAS</sequence>
<evidence type="ECO:0000256" key="7">
    <source>
        <dbReference type="ARBA" id="ARBA00023136"/>
    </source>
</evidence>
<keyword evidence="4" id="KW-0309">Germination</keyword>
<keyword evidence="10" id="KW-1185">Reference proteome</keyword>
<proteinExistence type="inferred from homology"/>
<accession>A0A850EH86</accession>
<protein>
    <submittedName>
        <fullName evidence="9">Endospore germination permease</fullName>
    </submittedName>
</protein>
<dbReference type="PANTHER" id="PTHR34975">
    <property type="entry name" value="SPORE GERMINATION PROTEIN A2"/>
    <property type="match status" value="1"/>
</dbReference>
<dbReference type="GO" id="GO:0016020">
    <property type="term" value="C:membrane"/>
    <property type="evidence" value="ECO:0007669"/>
    <property type="project" value="UniProtKB-SubCell"/>
</dbReference>
<keyword evidence="5 8" id="KW-0812">Transmembrane</keyword>
<evidence type="ECO:0000313" key="10">
    <source>
        <dbReference type="Proteomes" id="UP000564806"/>
    </source>
</evidence>
<dbReference type="NCBIfam" id="TIGR00912">
    <property type="entry name" value="2A0309"/>
    <property type="match status" value="1"/>
</dbReference>
<evidence type="ECO:0000256" key="1">
    <source>
        <dbReference type="ARBA" id="ARBA00004141"/>
    </source>
</evidence>
<keyword evidence="6 8" id="KW-1133">Transmembrane helix</keyword>
<feature type="transmembrane region" description="Helical" evidence="8">
    <location>
        <begin position="186"/>
        <end position="204"/>
    </location>
</feature>
<comment type="subcellular location">
    <subcellularLocation>
        <location evidence="1">Membrane</location>
        <topology evidence="1">Multi-pass membrane protein</topology>
    </subcellularLocation>
</comment>
<dbReference type="Gene3D" id="1.20.1740.10">
    <property type="entry name" value="Amino acid/polyamine transporter I"/>
    <property type="match status" value="1"/>
</dbReference>
<dbReference type="Proteomes" id="UP000564806">
    <property type="component" value="Unassembled WGS sequence"/>
</dbReference>
<dbReference type="InterPro" id="IPR004761">
    <property type="entry name" value="Spore_GerAB"/>
</dbReference>
<keyword evidence="7 8" id="KW-0472">Membrane</keyword>
<evidence type="ECO:0000256" key="3">
    <source>
        <dbReference type="ARBA" id="ARBA00022448"/>
    </source>
</evidence>
<keyword evidence="3" id="KW-0813">Transport</keyword>
<dbReference type="AlphaFoldDB" id="A0A850EH86"/>
<dbReference type="GO" id="GO:0009847">
    <property type="term" value="P:spore germination"/>
    <property type="evidence" value="ECO:0007669"/>
    <property type="project" value="InterPro"/>
</dbReference>
<dbReference type="RefSeq" id="WP_175371071.1">
    <property type="nucleotide sequence ID" value="NZ_JABWCS010000201.1"/>
</dbReference>
<comment type="similarity">
    <text evidence="2">Belongs to the amino acid-polyamine-organocation (APC) superfamily. Spore germination protein (SGP) (TC 2.A.3.9) family.</text>
</comment>